<evidence type="ECO:0000256" key="4">
    <source>
        <dbReference type="ARBA" id="ARBA00023163"/>
    </source>
</evidence>
<keyword evidence="4" id="KW-0804">Transcription</keyword>
<dbReference type="PANTHER" id="PTHR30537:SF26">
    <property type="entry name" value="GLYCINE CLEAVAGE SYSTEM TRANSCRIPTIONAL ACTIVATOR"/>
    <property type="match status" value="1"/>
</dbReference>
<gene>
    <name evidence="6" type="ORF">L3081_11235</name>
</gene>
<dbReference type="InterPro" id="IPR036388">
    <property type="entry name" value="WH-like_DNA-bd_sf"/>
</dbReference>
<dbReference type="PRINTS" id="PR00039">
    <property type="entry name" value="HTHLYSR"/>
</dbReference>
<evidence type="ECO:0000259" key="5">
    <source>
        <dbReference type="PROSITE" id="PS50931"/>
    </source>
</evidence>
<dbReference type="InterPro" id="IPR000847">
    <property type="entry name" value="LysR_HTH_N"/>
</dbReference>
<accession>A0ABS9X0T0</accession>
<dbReference type="RefSeq" id="WP_242287021.1">
    <property type="nucleotide sequence ID" value="NZ_JAKKSL010000002.1"/>
</dbReference>
<dbReference type="InterPro" id="IPR005119">
    <property type="entry name" value="LysR_subst-bd"/>
</dbReference>
<dbReference type="Pfam" id="PF03466">
    <property type="entry name" value="LysR_substrate"/>
    <property type="match status" value="1"/>
</dbReference>
<keyword evidence="7" id="KW-1185">Reference proteome</keyword>
<dbReference type="Proteomes" id="UP001139646">
    <property type="component" value="Unassembled WGS sequence"/>
</dbReference>
<comment type="caution">
    <text evidence="6">The sequence shown here is derived from an EMBL/GenBank/DDBJ whole genome shotgun (WGS) entry which is preliminary data.</text>
</comment>
<feature type="domain" description="HTH lysR-type" evidence="5">
    <location>
        <begin position="3"/>
        <end position="60"/>
    </location>
</feature>
<evidence type="ECO:0000313" key="7">
    <source>
        <dbReference type="Proteomes" id="UP001139646"/>
    </source>
</evidence>
<comment type="similarity">
    <text evidence="1">Belongs to the LysR transcriptional regulatory family.</text>
</comment>
<keyword evidence="3" id="KW-0238">DNA-binding</keyword>
<dbReference type="PANTHER" id="PTHR30537">
    <property type="entry name" value="HTH-TYPE TRANSCRIPTIONAL REGULATOR"/>
    <property type="match status" value="1"/>
</dbReference>
<keyword evidence="2" id="KW-0805">Transcription regulation</keyword>
<dbReference type="SUPFAM" id="SSF53850">
    <property type="entry name" value="Periplasmic binding protein-like II"/>
    <property type="match status" value="1"/>
</dbReference>
<dbReference type="InterPro" id="IPR058163">
    <property type="entry name" value="LysR-type_TF_proteobact-type"/>
</dbReference>
<dbReference type="Pfam" id="PF00126">
    <property type="entry name" value="HTH_1"/>
    <property type="match status" value="1"/>
</dbReference>
<evidence type="ECO:0000256" key="3">
    <source>
        <dbReference type="ARBA" id="ARBA00023125"/>
    </source>
</evidence>
<name>A0ABS9X0T0_9GAMM</name>
<proteinExistence type="inferred from homology"/>
<evidence type="ECO:0000256" key="1">
    <source>
        <dbReference type="ARBA" id="ARBA00009437"/>
    </source>
</evidence>
<dbReference type="SUPFAM" id="SSF46785">
    <property type="entry name" value="Winged helix' DNA-binding domain"/>
    <property type="match status" value="1"/>
</dbReference>
<sequence length="290" mass="32959">MQTPIRGLRSFCVASKCLSFKHAASQLFLTPSAVSHQIKQLEEQLGTPLFKRGTRTIKLTSAGKQFYQSIQPIIHQLESTISDFTQKQQNQTIIISLPEFFASELFVPSLTLWSESNPTINLQLETVKSSKEQSQSADLSIVLANGKPNANIVHELFPIRYAPTCNKKLYKKLKSSGFSALKTTPLILHSSRPWSWHQWADKNGIDDFDPKQIIQFDSMFGVARAAQQGMGIALIPLPMSKAWFSEELLIKLFDEELFTNDKYYLIQHENMDERPELALFAEWVKSNFST</sequence>
<evidence type="ECO:0000256" key="2">
    <source>
        <dbReference type="ARBA" id="ARBA00023015"/>
    </source>
</evidence>
<evidence type="ECO:0000313" key="6">
    <source>
        <dbReference type="EMBL" id="MCI2283867.1"/>
    </source>
</evidence>
<dbReference type="PROSITE" id="PS50931">
    <property type="entry name" value="HTH_LYSR"/>
    <property type="match status" value="1"/>
</dbReference>
<dbReference type="InterPro" id="IPR036390">
    <property type="entry name" value="WH_DNA-bd_sf"/>
</dbReference>
<dbReference type="Gene3D" id="3.40.190.10">
    <property type="entry name" value="Periplasmic binding protein-like II"/>
    <property type="match status" value="2"/>
</dbReference>
<protein>
    <submittedName>
        <fullName evidence="6">LysR family transcriptional regulator</fullName>
    </submittedName>
</protein>
<reference evidence="6" key="1">
    <citation type="submission" date="2022-01" db="EMBL/GenBank/DDBJ databases">
        <title>Colwellia maritima, isolated from seawater.</title>
        <authorList>
            <person name="Kristyanto S."/>
            <person name="Jung J."/>
            <person name="Jeon C.O."/>
        </authorList>
    </citation>
    <scope>NUCLEOTIDE SEQUENCE</scope>
    <source>
        <strain evidence="6">MSW7</strain>
    </source>
</reference>
<dbReference type="EMBL" id="JAKKSL010000002">
    <property type="protein sequence ID" value="MCI2283867.1"/>
    <property type="molecule type" value="Genomic_DNA"/>
</dbReference>
<organism evidence="6 7">
    <name type="scientific">Colwellia maritima</name>
    <dbReference type="NCBI Taxonomy" id="2912588"/>
    <lineage>
        <taxon>Bacteria</taxon>
        <taxon>Pseudomonadati</taxon>
        <taxon>Pseudomonadota</taxon>
        <taxon>Gammaproteobacteria</taxon>
        <taxon>Alteromonadales</taxon>
        <taxon>Colwelliaceae</taxon>
        <taxon>Colwellia</taxon>
    </lineage>
</organism>
<dbReference type="Gene3D" id="1.10.10.10">
    <property type="entry name" value="Winged helix-like DNA-binding domain superfamily/Winged helix DNA-binding domain"/>
    <property type="match status" value="1"/>
</dbReference>